<dbReference type="InterPro" id="IPR025573">
    <property type="entry name" value="YwpF"/>
</dbReference>
<comment type="caution">
    <text evidence="1">The sequence shown here is derived from an EMBL/GenBank/DDBJ whole genome shotgun (WGS) entry which is preliminary data.</text>
</comment>
<name>A0A9X2DPZ0_9BACI</name>
<gene>
    <name evidence="1" type="ORF">M3202_12695</name>
</gene>
<organism evidence="1 2">
    <name type="scientific">Halalkalibacter oceani</name>
    <dbReference type="NCBI Taxonomy" id="1653776"/>
    <lineage>
        <taxon>Bacteria</taxon>
        <taxon>Bacillati</taxon>
        <taxon>Bacillota</taxon>
        <taxon>Bacilli</taxon>
        <taxon>Bacillales</taxon>
        <taxon>Bacillaceae</taxon>
        <taxon>Halalkalibacter</taxon>
    </lineage>
</organism>
<accession>A0A9X2DPZ0</accession>
<dbReference type="Proteomes" id="UP001139179">
    <property type="component" value="Unassembled WGS sequence"/>
</dbReference>
<dbReference type="EMBL" id="JAMBOL010000011">
    <property type="protein sequence ID" value="MCM3714939.1"/>
    <property type="molecule type" value="Genomic_DNA"/>
</dbReference>
<evidence type="ECO:0000313" key="2">
    <source>
        <dbReference type="Proteomes" id="UP001139179"/>
    </source>
</evidence>
<dbReference type="AlphaFoldDB" id="A0A9X2DPZ0"/>
<keyword evidence="2" id="KW-1185">Reference proteome</keyword>
<dbReference type="RefSeq" id="WP_251223708.1">
    <property type="nucleotide sequence ID" value="NZ_JAMBOL010000011.1"/>
</dbReference>
<reference evidence="1" key="1">
    <citation type="submission" date="2022-05" db="EMBL/GenBank/DDBJ databases">
        <title>Comparative Genomics of Spacecraft Associated Microbes.</title>
        <authorList>
            <person name="Tran M.T."/>
            <person name="Wright A."/>
            <person name="Seuylemezian A."/>
            <person name="Eisen J."/>
            <person name="Coil D."/>
        </authorList>
    </citation>
    <scope>NUCLEOTIDE SEQUENCE</scope>
    <source>
        <strain evidence="1">214.1.1</strain>
    </source>
</reference>
<evidence type="ECO:0000313" key="1">
    <source>
        <dbReference type="EMBL" id="MCM3714939.1"/>
    </source>
</evidence>
<protein>
    <submittedName>
        <fullName evidence="1">YwpF-like family protein</fullName>
    </submittedName>
</protein>
<proteinExistence type="predicted"/>
<sequence length="162" mass="18777">MKTFKLYSICLLEGKADSVEQKKISIEDGLIINMENPEKTWYIEAVFARTELDFFERIQREDRHMLADVVITSKENQPATMITKLKAITKLSEQISVLFEAKLAQKKGELFESVLKDLIEKGLSGEELLQEFRLQTASRIAHSQHMLDELYRSLQKNNELNL</sequence>
<dbReference type="Pfam" id="PF14183">
    <property type="entry name" value="YwpF"/>
    <property type="match status" value="1"/>
</dbReference>